<reference evidence="1 2" key="1">
    <citation type="submission" date="2020-12" db="EMBL/GenBank/DDBJ databases">
        <title>Genome sequence of clinical Mycobacterium intracellulare strains.</title>
        <authorList>
            <person name="Tateishi Y."/>
            <person name="Matsumoto S."/>
            <person name="Fukushima Y."/>
            <person name="Nakajima C."/>
            <person name="Suzuki Y."/>
        </authorList>
    </citation>
    <scope>NUCLEOTIDE SEQUENCE [LARGE SCALE GENOMIC DNA]</scope>
    <source>
        <strain evidence="1 2">M018</strain>
        <plasmid evidence="1 2">pM018</plasmid>
    </source>
</reference>
<name>A0A7R7MZN4_MYCIT</name>
<evidence type="ECO:0000313" key="1">
    <source>
        <dbReference type="EMBL" id="BCP02524.1"/>
    </source>
</evidence>
<geneLocation type="plasmid" evidence="1 2">
    <name>pM018</name>
</geneLocation>
<keyword evidence="1" id="KW-0614">Plasmid</keyword>
<dbReference type="Proteomes" id="UP000595205">
    <property type="component" value="Plasmid pM018"/>
</dbReference>
<evidence type="ECO:0000313" key="2">
    <source>
        <dbReference type="Proteomes" id="UP000595205"/>
    </source>
</evidence>
<dbReference type="Pfam" id="PF25681">
    <property type="entry name" value="Phage_TTP_17"/>
    <property type="match status" value="1"/>
</dbReference>
<dbReference type="AlphaFoldDB" id="A0A7R7MZN4"/>
<organism evidence="1 2">
    <name type="scientific">Mycobacterium intracellulare</name>
    <dbReference type="NCBI Taxonomy" id="1767"/>
    <lineage>
        <taxon>Bacteria</taxon>
        <taxon>Bacillati</taxon>
        <taxon>Actinomycetota</taxon>
        <taxon>Actinomycetes</taxon>
        <taxon>Mycobacteriales</taxon>
        <taxon>Mycobacteriaceae</taxon>
        <taxon>Mycobacterium</taxon>
        <taxon>Mycobacterium avium complex (MAC)</taxon>
    </lineage>
</organism>
<gene>
    <name evidence="1" type="ORF">MINTM018_52930</name>
</gene>
<dbReference type="RefSeq" id="WP_202349071.1">
    <property type="nucleotide sequence ID" value="NZ_AP024256.1"/>
</dbReference>
<sequence>MALDDDAALVVAQGFVFINDVAALAPTPSQVDTLDPDTFGADVRNIKVTNTATKFTLTFGEDTTADITLPATAEQVQNALEALESVGPGNIDIKGESATDTDGFTIALIGDKMGTAFAVTGTATGTGTPTVTVTQVASPNGWVNVGHTSRDDLPEFGFDGGKRQMRGTWQRKRLREVESGDPTEDSLKFTLEQFDRNSLELYFGEDAADTSGVFGVDGNFTPVEKSVFVVLVDGDARVGFYASKAEISRDASIKMPLDNFAGLPVKATFLNYGTRRLYDWISLDLLGSA</sequence>
<dbReference type="EMBL" id="AP024256">
    <property type="protein sequence ID" value="BCP02524.1"/>
    <property type="molecule type" value="Genomic_DNA"/>
</dbReference>
<accession>A0A7R7MZN4</accession>
<proteinExistence type="predicted"/>
<dbReference type="InterPro" id="IPR058154">
    <property type="entry name" value="Bxb1_TTP-like"/>
</dbReference>
<protein>
    <submittedName>
        <fullName evidence="1">Uncharacterized protein</fullName>
    </submittedName>
</protein>